<dbReference type="RefSeq" id="WP_092569301.1">
    <property type="nucleotide sequence ID" value="NZ_BMXH01000001.1"/>
</dbReference>
<dbReference type="OrthoDB" id="1445911at2"/>
<sequence length="177" mass="20742">MNHSVLGFTEEGLTRSLSYSGFVLLAFELVKSLIVEPIKLFYRDTTFHSGPFKSYEHDVRSRHKNEFEACLLYLRDFMNAIDSDDMASIQALRKHRNELAHNLPKHLHSLDIASHRELLERVDRALFKLSNYRTYMEIGNDPEFRGLGIDWGTVYGTEYMIFKEVIEKVRVIQEQEP</sequence>
<organism evidence="1 2">
    <name type="scientific">Aidingimonas halophila</name>
    <dbReference type="NCBI Taxonomy" id="574349"/>
    <lineage>
        <taxon>Bacteria</taxon>
        <taxon>Pseudomonadati</taxon>
        <taxon>Pseudomonadota</taxon>
        <taxon>Gammaproteobacteria</taxon>
        <taxon>Oceanospirillales</taxon>
        <taxon>Halomonadaceae</taxon>
        <taxon>Aidingimonas</taxon>
    </lineage>
</organism>
<keyword evidence="2" id="KW-1185">Reference proteome</keyword>
<proteinExistence type="predicted"/>
<dbReference type="STRING" id="574349.SAMN05443545_104300"/>
<dbReference type="EMBL" id="FNNI01000004">
    <property type="protein sequence ID" value="SDX22471.1"/>
    <property type="molecule type" value="Genomic_DNA"/>
</dbReference>
<evidence type="ECO:0000313" key="1">
    <source>
        <dbReference type="EMBL" id="SDX22471.1"/>
    </source>
</evidence>
<name>A0A1H2ZZ57_9GAMM</name>
<reference evidence="1 2" key="1">
    <citation type="submission" date="2016-10" db="EMBL/GenBank/DDBJ databases">
        <authorList>
            <person name="de Groot N.N."/>
        </authorList>
    </citation>
    <scope>NUCLEOTIDE SEQUENCE [LARGE SCALE GENOMIC DNA]</scope>
    <source>
        <strain evidence="1 2">DSM 19219</strain>
    </source>
</reference>
<dbReference type="Proteomes" id="UP000198500">
    <property type="component" value="Unassembled WGS sequence"/>
</dbReference>
<evidence type="ECO:0000313" key="2">
    <source>
        <dbReference type="Proteomes" id="UP000198500"/>
    </source>
</evidence>
<protein>
    <submittedName>
        <fullName evidence="1">Uncharacterized protein</fullName>
    </submittedName>
</protein>
<accession>A0A1H2ZZ57</accession>
<dbReference type="AlphaFoldDB" id="A0A1H2ZZ57"/>
<gene>
    <name evidence="1" type="ORF">SAMN05443545_104300</name>
</gene>